<dbReference type="AlphaFoldDB" id="V8CGV7"/>
<dbReference type="Pfam" id="PF00534">
    <property type="entry name" value="Glycos_transf_1"/>
    <property type="match status" value="1"/>
</dbReference>
<comment type="caution">
    <text evidence="2">The sequence shown here is derived from an EMBL/GenBank/DDBJ whole genome shotgun (WGS) entry which is preliminary data.</text>
</comment>
<organism evidence="2 3">
    <name type="scientific">Helicobacter canis NCTC 12740</name>
    <dbReference type="NCBI Taxonomy" id="1357399"/>
    <lineage>
        <taxon>Bacteria</taxon>
        <taxon>Pseudomonadati</taxon>
        <taxon>Campylobacterota</taxon>
        <taxon>Epsilonproteobacteria</taxon>
        <taxon>Campylobacterales</taxon>
        <taxon>Helicobacteraceae</taxon>
        <taxon>Helicobacter</taxon>
    </lineage>
</organism>
<dbReference type="GO" id="GO:0016757">
    <property type="term" value="F:glycosyltransferase activity"/>
    <property type="evidence" value="ECO:0007669"/>
    <property type="project" value="InterPro"/>
</dbReference>
<dbReference type="InterPro" id="IPR001296">
    <property type="entry name" value="Glyco_trans_1"/>
</dbReference>
<dbReference type="EMBL" id="AZJJ01000007">
    <property type="protein sequence ID" value="ETD25951.1"/>
    <property type="molecule type" value="Genomic_DNA"/>
</dbReference>
<evidence type="ECO:0000313" key="3">
    <source>
        <dbReference type="Proteomes" id="UP000018688"/>
    </source>
</evidence>
<evidence type="ECO:0000259" key="1">
    <source>
        <dbReference type="Pfam" id="PF00534"/>
    </source>
</evidence>
<feature type="domain" description="Glycosyl transferase family 1" evidence="1">
    <location>
        <begin position="11"/>
        <end position="172"/>
    </location>
</feature>
<reference evidence="2 3" key="1">
    <citation type="submission" date="2013-10" db="EMBL/GenBank/DDBJ databases">
        <title>The Genome Sequence of Helicobacter canis NCTC 12740.</title>
        <authorList>
            <consortium name="The Broad Institute Genomics Platform"/>
            <person name="Earl A."/>
            <person name="Fox J.G."/>
            <person name="Shen Z."/>
            <person name="Young S.K."/>
            <person name="Zeng Q."/>
            <person name="Gargeya S."/>
            <person name="Fitzgerald M."/>
            <person name="Abouelleil A."/>
            <person name="Alvarado L."/>
            <person name="Chapman S.B."/>
            <person name="Gainer-Dewar J."/>
            <person name="Goldberg J."/>
            <person name="Griggs A."/>
            <person name="Gujja S."/>
            <person name="Hansen M."/>
            <person name="Howarth C."/>
            <person name="Imamovic A."/>
            <person name="Ireland A."/>
            <person name="Larimer J."/>
            <person name="McCowan C."/>
            <person name="Murphy C."/>
            <person name="Pearson M."/>
            <person name="Poon T.W."/>
            <person name="Priest M."/>
            <person name="Roberts A."/>
            <person name="Saif S."/>
            <person name="Shea T."/>
            <person name="Sykes S."/>
            <person name="Wortman J."/>
            <person name="Nusbaum C."/>
            <person name="Birren B."/>
        </authorList>
    </citation>
    <scope>NUCLEOTIDE SEQUENCE [LARGE SCALE GENOMIC DNA]</scope>
    <source>
        <strain evidence="2 3">NCTC 12740</strain>
    </source>
</reference>
<sequence>MIPNFITEFAGKKECDSSAQVVLSVGRMEEGDQKGFLRLIDIWEKVREDESLSAWKLCIIGDGEIKAEIESKIAQKGLGSSITLKPFTTKIYEEYAKASIYAMSSYYEALPMVLLEAGSMGLALIAFDVNTGPSDVIESTKNLIEDNDVQAYATRLQELMCSKSLRQECGARVQQCVEKKFSKGAVLQQWEELFDSLQ</sequence>
<dbReference type="SUPFAM" id="SSF53756">
    <property type="entry name" value="UDP-Glycosyltransferase/glycogen phosphorylase"/>
    <property type="match status" value="1"/>
</dbReference>
<proteinExistence type="predicted"/>
<protein>
    <recommendedName>
        <fullName evidence="1">Glycosyl transferase family 1 domain-containing protein</fullName>
    </recommendedName>
</protein>
<dbReference type="Gene3D" id="3.40.50.2000">
    <property type="entry name" value="Glycogen Phosphorylase B"/>
    <property type="match status" value="2"/>
</dbReference>
<accession>V8CGV7</accession>
<keyword evidence="3" id="KW-1185">Reference proteome</keyword>
<name>V8CGV7_9HELI</name>
<dbReference type="PATRIC" id="fig|1357399.3.peg.1876"/>
<dbReference type="Proteomes" id="UP000018688">
    <property type="component" value="Unassembled WGS sequence"/>
</dbReference>
<dbReference type="HOGENOM" id="CLU_1192082_0_0_7"/>
<dbReference type="PANTHER" id="PTHR12526:SF630">
    <property type="entry name" value="GLYCOSYLTRANSFERASE"/>
    <property type="match status" value="1"/>
</dbReference>
<evidence type="ECO:0000313" key="2">
    <source>
        <dbReference type="EMBL" id="ETD25951.1"/>
    </source>
</evidence>
<dbReference type="PANTHER" id="PTHR12526">
    <property type="entry name" value="GLYCOSYLTRANSFERASE"/>
    <property type="match status" value="1"/>
</dbReference>
<dbReference type="STRING" id="1357399.HMPREF2087_01789"/>
<gene>
    <name evidence="2" type="ORF">HMPREF2087_01789</name>
</gene>
<dbReference type="eggNOG" id="COG0438">
    <property type="taxonomic scope" value="Bacteria"/>
</dbReference>